<evidence type="ECO:0000313" key="1">
    <source>
        <dbReference type="EMBL" id="DAG89651.1"/>
    </source>
</evidence>
<name>A0A8S5VK60_9CAUD</name>
<protein>
    <submittedName>
        <fullName evidence="1">Uncharacterized protein</fullName>
    </submittedName>
</protein>
<organism evidence="1">
    <name type="scientific">Ackermannviridae sp</name>
    <dbReference type="NCBI Taxonomy" id="2831612"/>
    <lineage>
        <taxon>Viruses</taxon>
        <taxon>Duplodnaviria</taxon>
        <taxon>Heunggongvirae</taxon>
        <taxon>Uroviricota</taxon>
        <taxon>Caudoviricetes</taxon>
        <taxon>Pantevenvirales</taxon>
        <taxon>Ackermannviridae</taxon>
    </lineage>
</organism>
<accession>A0A8S5VK60</accession>
<dbReference type="EMBL" id="BK035262">
    <property type="protein sequence ID" value="DAG89651.1"/>
    <property type="molecule type" value="Genomic_DNA"/>
</dbReference>
<reference evidence="1" key="1">
    <citation type="journal article" date="2021" name="Proc. Natl. Acad. Sci. U.S.A.">
        <title>A Catalog of Tens of Thousands of Viruses from Human Metagenomes Reveals Hidden Associations with Chronic Diseases.</title>
        <authorList>
            <person name="Tisza M.J."/>
            <person name="Buck C.B."/>
        </authorList>
    </citation>
    <scope>NUCLEOTIDE SEQUENCE</scope>
    <source>
        <strain evidence="1">CtcJL42</strain>
    </source>
</reference>
<sequence length="29" mass="3419">MSYKTALSTIHRTYKQVRFLLLAPPKKAR</sequence>
<proteinExistence type="predicted"/>